<name>A0A2P7AKW8_9HYPH</name>
<dbReference type="Proteomes" id="UP000241158">
    <property type="component" value="Unassembled WGS sequence"/>
</dbReference>
<evidence type="ECO:0000259" key="1">
    <source>
        <dbReference type="Pfam" id="PF01850"/>
    </source>
</evidence>
<dbReference type="AlphaFoldDB" id="A0A2P7AKW8"/>
<comment type="caution">
    <text evidence="2">The sequence shown here is derived from an EMBL/GenBank/DDBJ whole genome shotgun (WGS) entry which is preliminary data.</text>
</comment>
<dbReference type="SUPFAM" id="SSF88723">
    <property type="entry name" value="PIN domain-like"/>
    <property type="match status" value="1"/>
</dbReference>
<organism evidence="2 3">
    <name type="scientific">Phyllobacterium endophyticum</name>
    <dbReference type="NCBI Taxonomy" id="1149773"/>
    <lineage>
        <taxon>Bacteria</taxon>
        <taxon>Pseudomonadati</taxon>
        <taxon>Pseudomonadota</taxon>
        <taxon>Alphaproteobacteria</taxon>
        <taxon>Hyphomicrobiales</taxon>
        <taxon>Phyllobacteriaceae</taxon>
        <taxon>Phyllobacterium</taxon>
    </lineage>
</organism>
<evidence type="ECO:0000313" key="3">
    <source>
        <dbReference type="Proteomes" id="UP000241158"/>
    </source>
</evidence>
<proteinExistence type="predicted"/>
<dbReference type="InterPro" id="IPR029060">
    <property type="entry name" value="PIN-like_dom_sf"/>
</dbReference>
<dbReference type="CDD" id="cd09872">
    <property type="entry name" value="PIN_Sll0205-like"/>
    <property type="match status" value="1"/>
</dbReference>
<evidence type="ECO:0000313" key="2">
    <source>
        <dbReference type="EMBL" id="PSH54860.1"/>
    </source>
</evidence>
<dbReference type="EMBL" id="PGGN01000007">
    <property type="protein sequence ID" value="PSH54860.1"/>
    <property type="molecule type" value="Genomic_DNA"/>
</dbReference>
<gene>
    <name evidence="2" type="ORF">CU100_25125</name>
</gene>
<dbReference type="InterPro" id="IPR041705">
    <property type="entry name" value="PIN_Sll0205"/>
</dbReference>
<dbReference type="OrthoDB" id="9798990at2"/>
<dbReference type="PANTHER" id="PTHR36173">
    <property type="entry name" value="RIBONUCLEASE VAPC16-RELATED"/>
    <property type="match status" value="1"/>
</dbReference>
<dbReference type="Gene3D" id="3.40.50.1010">
    <property type="entry name" value="5'-nuclease"/>
    <property type="match status" value="1"/>
</dbReference>
<protein>
    <submittedName>
        <fullName evidence="2">PIN domain nuclease</fullName>
    </submittedName>
</protein>
<dbReference type="PANTHER" id="PTHR36173:SF2">
    <property type="entry name" value="RIBONUCLEASE VAPC16"/>
    <property type="match status" value="1"/>
</dbReference>
<accession>A0A2P7AKW8</accession>
<dbReference type="Pfam" id="PF01850">
    <property type="entry name" value="PIN"/>
    <property type="match status" value="1"/>
</dbReference>
<dbReference type="InterPro" id="IPR052919">
    <property type="entry name" value="TA_system_RNase"/>
</dbReference>
<feature type="domain" description="PIN" evidence="1">
    <location>
        <begin position="3"/>
        <end position="118"/>
    </location>
</feature>
<reference evidence="3" key="1">
    <citation type="submission" date="2017-11" db="EMBL/GenBank/DDBJ databases">
        <authorList>
            <person name="Kuznetsova I."/>
            <person name="Sazanova A."/>
            <person name="Chirak E."/>
            <person name="Safronova V."/>
            <person name="Willems A."/>
        </authorList>
    </citation>
    <scope>NUCLEOTIDE SEQUENCE [LARGE SCALE GENOMIC DNA]</scope>
    <source>
        <strain evidence="3">PEPV15</strain>
    </source>
</reference>
<keyword evidence="3" id="KW-1185">Reference proteome</keyword>
<sequence>MKVLVDTHIAIWITEDSGSLTRNIIQIVTDPGNTVFISTVAIWEIAIKYGKGGLRLHPREARAGFRLAGLTELAVTADHMEEVASLPQYPDHSDPFDRVMIAQALSEAMPLLTADKKLWRYHQTLVIPA</sequence>
<dbReference type="RefSeq" id="WP_106719374.1">
    <property type="nucleotide sequence ID" value="NZ_JACHXT010000001.1"/>
</dbReference>
<dbReference type="InterPro" id="IPR002716">
    <property type="entry name" value="PIN_dom"/>
</dbReference>